<proteinExistence type="predicted"/>
<organism evidence="1 2">
    <name type="scientific">Smallanthus sonchifolius</name>
    <dbReference type="NCBI Taxonomy" id="185202"/>
    <lineage>
        <taxon>Eukaryota</taxon>
        <taxon>Viridiplantae</taxon>
        <taxon>Streptophyta</taxon>
        <taxon>Embryophyta</taxon>
        <taxon>Tracheophyta</taxon>
        <taxon>Spermatophyta</taxon>
        <taxon>Magnoliopsida</taxon>
        <taxon>eudicotyledons</taxon>
        <taxon>Gunneridae</taxon>
        <taxon>Pentapetalae</taxon>
        <taxon>asterids</taxon>
        <taxon>campanulids</taxon>
        <taxon>Asterales</taxon>
        <taxon>Asteraceae</taxon>
        <taxon>Asteroideae</taxon>
        <taxon>Heliantheae alliance</taxon>
        <taxon>Millerieae</taxon>
        <taxon>Smallanthus</taxon>
    </lineage>
</organism>
<gene>
    <name evidence="1" type="ORF">L1987_06335</name>
</gene>
<dbReference type="Proteomes" id="UP001056120">
    <property type="component" value="Linkage Group LG02"/>
</dbReference>
<keyword evidence="2" id="KW-1185">Reference proteome</keyword>
<sequence>MSRMVLVSILSSTAQNRGPSFLPLKRALVELICSFFVTSWTGVVKYHGPRPCARPKQVFVANHTSMIDFIVLNR</sequence>
<reference evidence="2" key="1">
    <citation type="journal article" date="2022" name="Mol. Ecol. Resour.">
        <title>The genomes of chicory, endive, great burdock and yacon provide insights into Asteraceae palaeo-polyploidization history and plant inulin production.</title>
        <authorList>
            <person name="Fan W."/>
            <person name="Wang S."/>
            <person name="Wang H."/>
            <person name="Wang A."/>
            <person name="Jiang F."/>
            <person name="Liu H."/>
            <person name="Zhao H."/>
            <person name="Xu D."/>
            <person name="Zhang Y."/>
        </authorList>
    </citation>
    <scope>NUCLEOTIDE SEQUENCE [LARGE SCALE GENOMIC DNA]</scope>
    <source>
        <strain evidence="2">cv. Yunnan</strain>
    </source>
</reference>
<dbReference type="EMBL" id="CM042019">
    <property type="protein sequence ID" value="KAI3824863.1"/>
    <property type="molecule type" value="Genomic_DNA"/>
</dbReference>
<name>A0ACB9JXW4_9ASTR</name>
<protein>
    <submittedName>
        <fullName evidence="1">Uncharacterized protein</fullName>
    </submittedName>
</protein>
<evidence type="ECO:0000313" key="2">
    <source>
        <dbReference type="Proteomes" id="UP001056120"/>
    </source>
</evidence>
<reference evidence="1 2" key="2">
    <citation type="journal article" date="2022" name="Mol. Ecol. Resour.">
        <title>The genomes of chicory, endive, great burdock and yacon provide insights into Asteraceae paleo-polyploidization history and plant inulin production.</title>
        <authorList>
            <person name="Fan W."/>
            <person name="Wang S."/>
            <person name="Wang H."/>
            <person name="Wang A."/>
            <person name="Jiang F."/>
            <person name="Liu H."/>
            <person name="Zhao H."/>
            <person name="Xu D."/>
            <person name="Zhang Y."/>
        </authorList>
    </citation>
    <scope>NUCLEOTIDE SEQUENCE [LARGE SCALE GENOMIC DNA]</scope>
    <source>
        <strain evidence="2">cv. Yunnan</strain>
        <tissue evidence="1">Leaves</tissue>
    </source>
</reference>
<evidence type="ECO:0000313" key="1">
    <source>
        <dbReference type="EMBL" id="KAI3824863.1"/>
    </source>
</evidence>
<comment type="caution">
    <text evidence="1">The sequence shown here is derived from an EMBL/GenBank/DDBJ whole genome shotgun (WGS) entry which is preliminary data.</text>
</comment>
<accession>A0ACB9JXW4</accession>